<reference evidence="2" key="1">
    <citation type="submission" date="2022-08" db="EMBL/GenBank/DDBJ databases">
        <authorList>
            <consortium name="DOE Joint Genome Institute"/>
            <person name="Min B."/>
            <person name="Riley R."/>
            <person name="Sierra-Patev S."/>
            <person name="Naranjo-Ortiz M."/>
            <person name="Looney B."/>
            <person name="Konkel Z."/>
            <person name="Slot J.C."/>
            <person name="Sakamoto Y."/>
            <person name="Steenwyk J.L."/>
            <person name="Rokas A."/>
            <person name="Carro J."/>
            <person name="Camarero S."/>
            <person name="Ferreira P."/>
            <person name="Molpeceres G."/>
            <person name="Ruiz-Duenas F.J."/>
            <person name="Serrano A."/>
            <person name="Henrissat B."/>
            <person name="Drula E."/>
            <person name="Hughes K.W."/>
            <person name="Mata J.L."/>
            <person name="Ishikawa N.K."/>
            <person name="Vargas-Isla R."/>
            <person name="Ushijima S."/>
            <person name="Smith C.A."/>
            <person name="Ahrendt S."/>
            <person name="Andreopoulos W."/>
            <person name="He G."/>
            <person name="Labutti K."/>
            <person name="Lipzen A."/>
            <person name="Ng V."/>
            <person name="Sandor L."/>
            <person name="Barry K."/>
            <person name="Martinez A.T."/>
            <person name="Xiao Y."/>
            <person name="Gibbons J.G."/>
            <person name="Terashima K."/>
            <person name="Hibbett D.S."/>
            <person name="Grigoriev I.V."/>
        </authorList>
    </citation>
    <scope>NUCLEOTIDE SEQUENCE</scope>
    <source>
        <strain evidence="2">TFB9207</strain>
    </source>
</reference>
<comment type="caution">
    <text evidence="2">The sequence shown here is derived from an EMBL/GenBank/DDBJ whole genome shotgun (WGS) entry which is preliminary data.</text>
</comment>
<feature type="compositionally biased region" description="Basic and acidic residues" evidence="1">
    <location>
        <begin position="246"/>
        <end position="255"/>
    </location>
</feature>
<organism evidence="2 3">
    <name type="scientific">Lentinula raphanica</name>
    <dbReference type="NCBI Taxonomy" id="153919"/>
    <lineage>
        <taxon>Eukaryota</taxon>
        <taxon>Fungi</taxon>
        <taxon>Dikarya</taxon>
        <taxon>Basidiomycota</taxon>
        <taxon>Agaricomycotina</taxon>
        <taxon>Agaricomycetes</taxon>
        <taxon>Agaricomycetidae</taxon>
        <taxon>Agaricales</taxon>
        <taxon>Marasmiineae</taxon>
        <taxon>Omphalotaceae</taxon>
        <taxon>Lentinula</taxon>
    </lineage>
</organism>
<name>A0AA38UFB1_9AGAR</name>
<dbReference type="Proteomes" id="UP001163846">
    <property type="component" value="Unassembled WGS sequence"/>
</dbReference>
<feature type="compositionally biased region" description="Low complexity" evidence="1">
    <location>
        <begin position="210"/>
        <end position="240"/>
    </location>
</feature>
<feature type="region of interest" description="Disordered" evidence="1">
    <location>
        <begin position="200"/>
        <end position="256"/>
    </location>
</feature>
<sequence length="458" mass="50934">MSSSHSLNSRFLSTLSGVCPYFSSNLRLTRRTSTPASLLPIDVQIAAHNPSATVLNNLHREMKFFIHNGQLVTFSREIEDWCPWNSPIRALVSGAMTTVAPPSYEAIPGYKPPVCPHIMNPFLSLEDCEMKVKIYKAHGTTRYVFLAPHPGCQFRMNIPYYGHQKLDMEYDQDSGEDGDEIDLLRSAYLSLSQSSRSSLREVEESLMPGSQLSSASQSPSLASSSNSAFSFLPQGTSTPSRRPRPRPIEGQRKLESFYPAESAERRAAYDQDLVAELDLAYSQGIFRGKFSHFSSNLPLAILDPYNPSNNDGGITFNHLQYFDTSVGQIIRGVNTSLGARPSSFKYLVSLSRTCPVCLCEYSPDGFVAHNNNGEGSPRCMNTPGCPLVSDTRSPDVDPERLVQRTFLDGQHPAFNDQSDSALGRPWLEWNSKLGIPADVWKVIKFIEPPTVHAWTQVR</sequence>
<dbReference type="AlphaFoldDB" id="A0AA38UFB1"/>
<protein>
    <submittedName>
        <fullName evidence="2">Uncharacterized protein</fullName>
    </submittedName>
</protein>
<evidence type="ECO:0000313" key="3">
    <source>
        <dbReference type="Proteomes" id="UP001163846"/>
    </source>
</evidence>
<accession>A0AA38UFB1</accession>
<keyword evidence="3" id="KW-1185">Reference proteome</keyword>
<evidence type="ECO:0000256" key="1">
    <source>
        <dbReference type="SAM" id="MobiDB-lite"/>
    </source>
</evidence>
<gene>
    <name evidence="2" type="ORF">F5878DRAFT_660566</name>
</gene>
<dbReference type="EMBL" id="MU806146">
    <property type="protein sequence ID" value="KAJ3839116.1"/>
    <property type="molecule type" value="Genomic_DNA"/>
</dbReference>
<proteinExistence type="predicted"/>
<evidence type="ECO:0000313" key="2">
    <source>
        <dbReference type="EMBL" id="KAJ3839116.1"/>
    </source>
</evidence>